<name>A0A0E9XRY4_ANGAN</name>
<proteinExistence type="predicted"/>
<sequence length="9" mass="1184">MNSRVHRER</sequence>
<dbReference type="EMBL" id="GBXM01003381">
    <property type="protein sequence ID" value="JAI05197.1"/>
    <property type="molecule type" value="Transcribed_RNA"/>
</dbReference>
<organism evidence="1">
    <name type="scientific">Anguilla anguilla</name>
    <name type="common">European freshwater eel</name>
    <name type="synonym">Muraena anguilla</name>
    <dbReference type="NCBI Taxonomy" id="7936"/>
    <lineage>
        <taxon>Eukaryota</taxon>
        <taxon>Metazoa</taxon>
        <taxon>Chordata</taxon>
        <taxon>Craniata</taxon>
        <taxon>Vertebrata</taxon>
        <taxon>Euteleostomi</taxon>
        <taxon>Actinopterygii</taxon>
        <taxon>Neopterygii</taxon>
        <taxon>Teleostei</taxon>
        <taxon>Anguilliformes</taxon>
        <taxon>Anguillidae</taxon>
        <taxon>Anguilla</taxon>
    </lineage>
</organism>
<reference evidence="1" key="1">
    <citation type="submission" date="2014-11" db="EMBL/GenBank/DDBJ databases">
        <authorList>
            <person name="Amaro Gonzalez C."/>
        </authorList>
    </citation>
    <scope>NUCLEOTIDE SEQUENCE</scope>
</reference>
<accession>A0A0E9XRY4</accession>
<protein>
    <submittedName>
        <fullName evidence="1">Uncharacterized protein</fullName>
    </submittedName>
</protein>
<reference evidence="1" key="2">
    <citation type="journal article" date="2015" name="Fish Shellfish Immunol.">
        <title>Early steps in the European eel (Anguilla anguilla)-Vibrio vulnificus interaction in the gills: Role of the RtxA13 toxin.</title>
        <authorList>
            <person name="Callol A."/>
            <person name="Pajuelo D."/>
            <person name="Ebbesson L."/>
            <person name="Teles M."/>
            <person name="MacKenzie S."/>
            <person name="Amaro C."/>
        </authorList>
    </citation>
    <scope>NUCLEOTIDE SEQUENCE</scope>
</reference>
<evidence type="ECO:0000313" key="1">
    <source>
        <dbReference type="EMBL" id="JAI05197.1"/>
    </source>
</evidence>